<keyword evidence="3 6" id="KW-0862">Zinc</keyword>
<dbReference type="SUPFAM" id="SSF53056">
    <property type="entry name" value="beta-carbonic anhydrase, cab"/>
    <property type="match status" value="1"/>
</dbReference>
<dbReference type="CDD" id="cd00883">
    <property type="entry name" value="beta_CA_cladeA"/>
    <property type="match status" value="1"/>
</dbReference>
<dbReference type="GO" id="GO:0015976">
    <property type="term" value="P:carbon utilization"/>
    <property type="evidence" value="ECO:0007669"/>
    <property type="project" value="InterPro"/>
</dbReference>
<dbReference type="InterPro" id="IPR001765">
    <property type="entry name" value="Carbonic_anhydrase"/>
</dbReference>
<dbReference type="PROSITE" id="PS00704">
    <property type="entry name" value="PROK_CO2_ANHYDRASE_1"/>
    <property type="match status" value="1"/>
</dbReference>
<comment type="cofactor">
    <cofactor evidence="6">
        <name>Zn(2+)</name>
        <dbReference type="ChEBI" id="CHEBI:29105"/>
    </cofactor>
    <text evidence="6">Binds 1 zinc ion per subunit.</text>
</comment>
<feature type="binding site" evidence="6">
    <location>
        <position position="46"/>
    </location>
    <ligand>
        <name>Zn(2+)</name>
        <dbReference type="ChEBI" id="CHEBI:29105"/>
    </ligand>
</feature>
<dbReference type="GO" id="GO:0005737">
    <property type="term" value="C:cytoplasm"/>
    <property type="evidence" value="ECO:0007669"/>
    <property type="project" value="TreeGrafter"/>
</dbReference>
<comment type="similarity">
    <text evidence="1 7">Belongs to the beta-class carbonic anhydrase family.</text>
</comment>
<evidence type="ECO:0000256" key="1">
    <source>
        <dbReference type="ARBA" id="ARBA00006217"/>
    </source>
</evidence>
<gene>
    <name evidence="9" type="ORF">DGD08_06485</name>
</gene>
<dbReference type="GO" id="GO:0034599">
    <property type="term" value="P:cellular response to oxidative stress"/>
    <property type="evidence" value="ECO:0007669"/>
    <property type="project" value="TreeGrafter"/>
</dbReference>
<dbReference type="InterPro" id="IPR015892">
    <property type="entry name" value="Carbonic_anhydrase_CS"/>
</dbReference>
<dbReference type="OMA" id="GWVFDIH"/>
<dbReference type="EMBL" id="DPIY01000006">
    <property type="protein sequence ID" value="HCT56845.1"/>
    <property type="molecule type" value="Genomic_DNA"/>
</dbReference>
<reference evidence="9 10" key="1">
    <citation type="journal article" date="2018" name="Nat. Biotechnol.">
        <title>A standardized bacterial taxonomy based on genome phylogeny substantially revises the tree of life.</title>
        <authorList>
            <person name="Parks D.H."/>
            <person name="Chuvochina M."/>
            <person name="Waite D.W."/>
            <person name="Rinke C."/>
            <person name="Skarshewski A."/>
            <person name="Chaumeil P.A."/>
            <person name="Hugenholtz P."/>
        </authorList>
    </citation>
    <scope>NUCLEOTIDE SEQUENCE [LARGE SCALE GENOMIC DNA]</scope>
    <source>
        <strain evidence="9">UBA8844</strain>
    </source>
</reference>
<feature type="binding site" evidence="6">
    <location>
        <position position="100"/>
    </location>
    <ligand>
        <name>Zn(2+)</name>
        <dbReference type="ChEBI" id="CHEBI:29105"/>
    </ligand>
</feature>
<name>A0A3D4V6Y8_9BACT</name>
<dbReference type="GO" id="GO:0008270">
    <property type="term" value="F:zinc ion binding"/>
    <property type="evidence" value="ECO:0007669"/>
    <property type="project" value="UniProtKB-UniRule"/>
</dbReference>
<evidence type="ECO:0000256" key="6">
    <source>
        <dbReference type="PIRSR" id="PIRSR601765-1"/>
    </source>
</evidence>
<keyword evidence="8" id="KW-0175">Coiled coil</keyword>
<dbReference type="PROSITE" id="PS00705">
    <property type="entry name" value="PROK_CO2_ANHYDRASE_2"/>
    <property type="match status" value="1"/>
</dbReference>
<evidence type="ECO:0000256" key="4">
    <source>
        <dbReference type="ARBA" id="ARBA00023239"/>
    </source>
</evidence>
<evidence type="ECO:0000256" key="3">
    <source>
        <dbReference type="ARBA" id="ARBA00022833"/>
    </source>
</evidence>
<dbReference type="FunFam" id="3.40.1050.10:FF:000001">
    <property type="entry name" value="Carbonic anhydrase"/>
    <property type="match status" value="1"/>
</dbReference>
<accession>A0A3D4V6Y8</accession>
<comment type="function">
    <text evidence="7">Reversible hydration of carbon dioxide.</text>
</comment>
<proteinExistence type="inferred from homology"/>
<evidence type="ECO:0000313" key="10">
    <source>
        <dbReference type="Proteomes" id="UP000264071"/>
    </source>
</evidence>
<dbReference type="Pfam" id="PF00484">
    <property type="entry name" value="Pro_CA"/>
    <property type="match status" value="1"/>
</dbReference>
<feature type="binding site" evidence="6">
    <location>
        <position position="44"/>
    </location>
    <ligand>
        <name>Zn(2+)</name>
        <dbReference type="ChEBI" id="CHEBI:29105"/>
    </ligand>
</feature>
<feature type="binding site" evidence="6">
    <location>
        <position position="103"/>
    </location>
    <ligand>
        <name>Zn(2+)</name>
        <dbReference type="ChEBI" id="CHEBI:29105"/>
    </ligand>
</feature>
<dbReference type="AlphaFoldDB" id="A0A3D4V6Y8"/>
<protein>
    <recommendedName>
        <fullName evidence="7">Carbonic anhydrase</fullName>
        <ecNumber evidence="7">4.2.1.1</ecNumber>
    </recommendedName>
    <alternativeName>
        <fullName evidence="7">Carbonate dehydratase</fullName>
    </alternativeName>
</protein>
<feature type="coiled-coil region" evidence="8">
    <location>
        <begin position="122"/>
        <end position="149"/>
    </location>
</feature>
<dbReference type="Gene3D" id="3.40.1050.10">
    <property type="entry name" value="Carbonic anhydrase"/>
    <property type="match status" value="1"/>
</dbReference>
<evidence type="ECO:0000256" key="8">
    <source>
        <dbReference type="SAM" id="Coils"/>
    </source>
</evidence>
<evidence type="ECO:0000256" key="2">
    <source>
        <dbReference type="ARBA" id="ARBA00022723"/>
    </source>
</evidence>
<dbReference type="PANTHER" id="PTHR11002:SF51">
    <property type="entry name" value="CARBONIC ANHYDRASE"/>
    <property type="match status" value="1"/>
</dbReference>
<evidence type="ECO:0000313" key="9">
    <source>
        <dbReference type="EMBL" id="HCT56845.1"/>
    </source>
</evidence>
<dbReference type="PANTHER" id="PTHR11002">
    <property type="entry name" value="CARBONIC ANHYDRASE"/>
    <property type="match status" value="1"/>
</dbReference>
<dbReference type="Proteomes" id="UP000264071">
    <property type="component" value="Unassembled WGS sequence"/>
</dbReference>
<evidence type="ECO:0000256" key="5">
    <source>
        <dbReference type="ARBA" id="ARBA00048348"/>
    </source>
</evidence>
<dbReference type="EC" id="4.2.1.1" evidence="7"/>
<dbReference type="InterPro" id="IPR036874">
    <property type="entry name" value="Carbonic_anhydrase_sf"/>
</dbReference>
<dbReference type="SMART" id="SM00947">
    <property type="entry name" value="Pro_CA"/>
    <property type="match status" value="1"/>
</dbReference>
<keyword evidence="4 7" id="KW-0456">Lyase</keyword>
<dbReference type="GO" id="GO:0004089">
    <property type="term" value="F:carbonate dehydratase activity"/>
    <property type="evidence" value="ECO:0007669"/>
    <property type="project" value="UniProtKB-UniRule"/>
</dbReference>
<comment type="caution">
    <text evidence="9">The sequence shown here is derived from an EMBL/GenBank/DDBJ whole genome shotgun (WGS) entry which is preliminary data.</text>
</comment>
<comment type="catalytic activity">
    <reaction evidence="5 7">
        <text>hydrogencarbonate + H(+) = CO2 + H2O</text>
        <dbReference type="Rhea" id="RHEA:10748"/>
        <dbReference type="ChEBI" id="CHEBI:15377"/>
        <dbReference type="ChEBI" id="CHEBI:15378"/>
        <dbReference type="ChEBI" id="CHEBI:16526"/>
        <dbReference type="ChEBI" id="CHEBI:17544"/>
        <dbReference type="EC" id="4.2.1.1"/>
    </reaction>
</comment>
<organism evidence="9 10">
    <name type="scientific">Gemmatimonas aurantiaca</name>
    <dbReference type="NCBI Taxonomy" id="173480"/>
    <lineage>
        <taxon>Bacteria</taxon>
        <taxon>Pseudomonadati</taxon>
        <taxon>Gemmatimonadota</taxon>
        <taxon>Gemmatimonadia</taxon>
        <taxon>Gemmatimonadales</taxon>
        <taxon>Gemmatimonadaceae</taxon>
        <taxon>Gemmatimonas</taxon>
    </lineage>
</organism>
<keyword evidence="2 6" id="KW-0479">Metal-binding</keyword>
<evidence type="ECO:0000256" key="7">
    <source>
        <dbReference type="RuleBase" id="RU003956"/>
    </source>
</evidence>
<sequence>MPSIPYEQLFENSARWAASLTAKDPTYFERLASEQRPDYLYIGCSDSRVPANEIMGVEPGDVFVHRNIANVVVHTDLNVGSVIEYAVSHLNVKHIIVCGHYNCGGVKAAMQPRDLGLLNPWLRNIRDVYRMHETELEAITDENQRYERLIEFNVIEQCMNVIKTAAVQRAYLHHGGPIVHGWVFDLHKGKLIDLNIDFEASLKSVQRLYNLEGEVGSR</sequence>
<dbReference type="GO" id="GO:0071244">
    <property type="term" value="P:cellular response to carbon dioxide"/>
    <property type="evidence" value="ECO:0007669"/>
    <property type="project" value="TreeGrafter"/>
</dbReference>